<organism evidence="3 4">
    <name type="scientific">Portunus trituberculatus</name>
    <name type="common">Swimming crab</name>
    <name type="synonym">Neptunus trituberculatus</name>
    <dbReference type="NCBI Taxonomy" id="210409"/>
    <lineage>
        <taxon>Eukaryota</taxon>
        <taxon>Metazoa</taxon>
        <taxon>Ecdysozoa</taxon>
        <taxon>Arthropoda</taxon>
        <taxon>Crustacea</taxon>
        <taxon>Multicrustacea</taxon>
        <taxon>Malacostraca</taxon>
        <taxon>Eumalacostraca</taxon>
        <taxon>Eucarida</taxon>
        <taxon>Decapoda</taxon>
        <taxon>Pleocyemata</taxon>
        <taxon>Brachyura</taxon>
        <taxon>Eubrachyura</taxon>
        <taxon>Portunoidea</taxon>
        <taxon>Portunidae</taxon>
        <taxon>Portuninae</taxon>
        <taxon>Portunus</taxon>
    </lineage>
</organism>
<feature type="signal peptide" evidence="2">
    <location>
        <begin position="1"/>
        <end position="18"/>
    </location>
</feature>
<evidence type="ECO:0000313" key="3">
    <source>
        <dbReference type="EMBL" id="MPC34878.1"/>
    </source>
</evidence>
<feature type="chain" id="PRO_5022682268" evidence="2">
    <location>
        <begin position="19"/>
        <end position="204"/>
    </location>
</feature>
<evidence type="ECO:0000256" key="1">
    <source>
        <dbReference type="SAM" id="Phobius"/>
    </source>
</evidence>
<keyword evidence="1" id="KW-1133">Transmembrane helix</keyword>
<evidence type="ECO:0000313" key="4">
    <source>
        <dbReference type="Proteomes" id="UP000324222"/>
    </source>
</evidence>
<dbReference type="EMBL" id="VSRR010003151">
    <property type="protein sequence ID" value="MPC34878.1"/>
    <property type="molecule type" value="Genomic_DNA"/>
</dbReference>
<comment type="caution">
    <text evidence="3">The sequence shown here is derived from an EMBL/GenBank/DDBJ whole genome shotgun (WGS) entry which is preliminary data.</text>
</comment>
<reference evidence="3 4" key="1">
    <citation type="submission" date="2019-05" db="EMBL/GenBank/DDBJ databases">
        <title>Another draft genome of Portunus trituberculatus and its Hox gene families provides insights of decapod evolution.</title>
        <authorList>
            <person name="Jeong J.-H."/>
            <person name="Song I."/>
            <person name="Kim S."/>
            <person name="Choi T."/>
            <person name="Kim D."/>
            <person name="Ryu S."/>
            <person name="Kim W."/>
        </authorList>
    </citation>
    <scope>NUCLEOTIDE SEQUENCE [LARGE SCALE GENOMIC DNA]</scope>
    <source>
        <tissue evidence="3">Muscle</tissue>
    </source>
</reference>
<keyword evidence="1" id="KW-0812">Transmembrane</keyword>
<keyword evidence="4" id="KW-1185">Reference proteome</keyword>
<name>A0A5B7ENN8_PORTR</name>
<dbReference type="Proteomes" id="UP000324222">
    <property type="component" value="Unassembled WGS sequence"/>
</dbReference>
<protein>
    <submittedName>
        <fullName evidence="3">Long-chain fatty acid transport protein 4</fullName>
    </submittedName>
</protein>
<proteinExistence type="predicted"/>
<keyword evidence="1" id="KW-0472">Membrane</keyword>
<sequence>MALLRMAVVVGAVALVWGASLQEMSLGGWTVPPFTLCQLLGLAALVYIACGGYYTLWLVYMTLPRDLRAGIRYLKVLIKLKTASYFNSNIPKLFMENVRKNPNKVALIFEDQKWTFAQPFGEETRNAPKSDSSLDDDLKCLDTSLNFFYINFCNIHSLRSNFQSVEHHLFSSKPHLLFLTETQLSQATDKLNLAGCMSLHKLEN</sequence>
<dbReference type="AlphaFoldDB" id="A0A5B7ENN8"/>
<keyword evidence="2" id="KW-0732">Signal</keyword>
<accession>A0A5B7ENN8</accession>
<gene>
    <name evidence="3" type="primary">SLC27A4_0</name>
    <name evidence="3" type="ORF">E2C01_028281</name>
</gene>
<feature type="transmembrane region" description="Helical" evidence="1">
    <location>
        <begin position="42"/>
        <end position="63"/>
    </location>
</feature>
<evidence type="ECO:0000256" key="2">
    <source>
        <dbReference type="SAM" id="SignalP"/>
    </source>
</evidence>
<dbReference type="OrthoDB" id="288590at2759"/>